<dbReference type="SUPFAM" id="SSF54523">
    <property type="entry name" value="Pili subunits"/>
    <property type="match status" value="1"/>
</dbReference>
<dbReference type="OrthoDB" id="6197717at2"/>
<name>A0A0A5HX66_PHOS4</name>
<dbReference type="STRING" id="379097.SE23_19030"/>
<dbReference type="PANTHER" id="PTHR30093">
    <property type="entry name" value="GENERAL SECRETION PATHWAY PROTEIN G"/>
    <property type="match status" value="1"/>
</dbReference>
<dbReference type="EMBL" id="JRWP01000028">
    <property type="protein sequence ID" value="KGY08074.1"/>
    <property type="molecule type" value="Genomic_DNA"/>
</dbReference>
<evidence type="ECO:0008006" key="4">
    <source>
        <dbReference type="Google" id="ProtNLM"/>
    </source>
</evidence>
<dbReference type="InterPro" id="IPR045584">
    <property type="entry name" value="Pilin-like"/>
</dbReference>
<comment type="caution">
    <text evidence="2">The sequence shown here is derived from an EMBL/GenBank/DDBJ whole genome shotgun (WGS) entry which is preliminary data.</text>
</comment>
<evidence type="ECO:0000313" key="3">
    <source>
        <dbReference type="Proteomes" id="UP000030451"/>
    </source>
</evidence>
<keyword evidence="1" id="KW-0812">Transmembrane</keyword>
<gene>
    <name evidence="2" type="ORF">NM06_13650</name>
</gene>
<dbReference type="PROSITE" id="PS00409">
    <property type="entry name" value="PROKAR_NTER_METHYL"/>
    <property type="match status" value="1"/>
</dbReference>
<keyword evidence="1" id="KW-1133">Transmembrane helix</keyword>
<accession>A0A0A5HX66</accession>
<reference evidence="2 3" key="1">
    <citation type="submission" date="2014-10" db="EMBL/GenBank/DDBJ databases">
        <title>Genome sequencing of Vibrio sinaloensis T08.</title>
        <authorList>
            <person name="Chan K.-G."/>
            <person name="Mohamad N.I."/>
        </authorList>
    </citation>
    <scope>NUCLEOTIDE SEQUENCE [LARGE SCALE GENOMIC DNA]</scope>
    <source>
        <strain evidence="2 3">T08</strain>
    </source>
</reference>
<protein>
    <recommendedName>
        <fullName evidence="4">Methylation site containing protein</fullName>
    </recommendedName>
</protein>
<dbReference type="RefSeq" id="WP_038191516.1">
    <property type="nucleotide sequence ID" value="NZ_JRWP01000028.1"/>
</dbReference>
<dbReference type="PANTHER" id="PTHR30093:SF7">
    <property type="entry name" value="MSHA MAJOR PILIN SUBUNIT MSHA"/>
    <property type="match status" value="1"/>
</dbReference>
<feature type="transmembrane region" description="Helical" evidence="1">
    <location>
        <begin position="12"/>
        <end position="33"/>
    </location>
</feature>
<dbReference type="Gene3D" id="3.30.700.10">
    <property type="entry name" value="Glycoprotein, Type 4 Pilin"/>
    <property type="match status" value="1"/>
</dbReference>
<dbReference type="Pfam" id="PF07963">
    <property type="entry name" value="N_methyl"/>
    <property type="match status" value="1"/>
</dbReference>
<keyword evidence="1" id="KW-0472">Membrane</keyword>
<dbReference type="InterPro" id="IPR012902">
    <property type="entry name" value="N_methyl_site"/>
</dbReference>
<organism evidence="2 3">
    <name type="scientific">Photobacterium sp. (strain ATCC 43367)</name>
    <dbReference type="NCBI Taxonomy" id="379097"/>
    <lineage>
        <taxon>Bacteria</taxon>
        <taxon>Pseudomonadati</taxon>
        <taxon>Pseudomonadota</taxon>
        <taxon>Gammaproteobacteria</taxon>
        <taxon>Vibrionales</taxon>
        <taxon>Vibrionaceae</taxon>
        <taxon>Vibrio</taxon>
        <taxon>Vibrio oreintalis group</taxon>
    </lineage>
</organism>
<dbReference type="Proteomes" id="UP000030451">
    <property type="component" value="Unassembled WGS sequence"/>
</dbReference>
<evidence type="ECO:0000256" key="1">
    <source>
        <dbReference type="SAM" id="Phobius"/>
    </source>
</evidence>
<dbReference type="NCBIfam" id="TIGR02532">
    <property type="entry name" value="IV_pilin_GFxxxE"/>
    <property type="match status" value="1"/>
</dbReference>
<dbReference type="AlphaFoldDB" id="A0A0A5HX66"/>
<evidence type="ECO:0000313" key="2">
    <source>
        <dbReference type="EMBL" id="KGY08074.1"/>
    </source>
</evidence>
<sequence>MKRYQFKGFTLIELVIVIAILAIVSVAALPRFLNVQQDAHDNRAQAAFAAFINASQMYHSVWLVENEPSSAAVTGYGDGNIFPSTSGYPRNVNSFNPSKPDCPELWENLLQTDLSVDVHSDPILINNADADVVSWYRANGACYYYYKSNIHDYTTNVWALEYQPLDGTFQVSHDRPLPQ</sequence>
<proteinExistence type="predicted"/>